<dbReference type="GO" id="GO:0004803">
    <property type="term" value="F:transposase activity"/>
    <property type="evidence" value="ECO:0007669"/>
    <property type="project" value="InterPro"/>
</dbReference>
<dbReference type="SUPFAM" id="SSF143422">
    <property type="entry name" value="Transposase IS200-like"/>
    <property type="match status" value="1"/>
</dbReference>
<dbReference type="GO" id="GO:0006313">
    <property type="term" value="P:DNA transposition"/>
    <property type="evidence" value="ECO:0007669"/>
    <property type="project" value="InterPro"/>
</dbReference>
<dbReference type="Proteomes" id="UP001209229">
    <property type="component" value="Unassembled WGS sequence"/>
</dbReference>
<name>A0AAE3M7Y2_9BACT</name>
<dbReference type="PANTHER" id="PTHR36966">
    <property type="entry name" value="REP-ASSOCIATED TYROSINE TRANSPOSASE"/>
    <property type="match status" value="1"/>
</dbReference>
<proteinExistence type="predicted"/>
<dbReference type="EMBL" id="JAPDPJ010000054">
    <property type="protein sequence ID" value="MCW3788484.1"/>
    <property type="molecule type" value="Genomic_DNA"/>
</dbReference>
<feature type="domain" description="Transposase IS200-like" evidence="1">
    <location>
        <begin position="27"/>
        <end position="166"/>
    </location>
</feature>
<protein>
    <submittedName>
        <fullName evidence="2">Transposase</fullName>
    </submittedName>
</protein>
<dbReference type="Pfam" id="PF01797">
    <property type="entry name" value="Y1_Tnp"/>
    <property type="match status" value="1"/>
</dbReference>
<dbReference type="GO" id="GO:0043565">
    <property type="term" value="F:sequence-specific DNA binding"/>
    <property type="evidence" value="ECO:0007669"/>
    <property type="project" value="TreeGrafter"/>
</dbReference>
<organism evidence="2 3">
    <name type="scientific">Plebeiibacterium sediminum</name>
    <dbReference type="NCBI Taxonomy" id="2992112"/>
    <lineage>
        <taxon>Bacteria</taxon>
        <taxon>Pseudomonadati</taxon>
        <taxon>Bacteroidota</taxon>
        <taxon>Bacteroidia</taxon>
        <taxon>Marinilabiliales</taxon>
        <taxon>Marinilabiliaceae</taxon>
        <taxon>Plebeiibacterium</taxon>
    </lineage>
</organism>
<evidence type="ECO:0000259" key="1">
    <source>
        <dbReference type="SMART" id="SM01321"/>
    </source>
</evidence>
<gene>
    <name evidence="2" type="ORF">OM075_18590</name>
</gene>
<evidence type="ECO:0000313" key="3">
    <source>
        <dbReference type="Proteomes" id="UP001209229"/>
    </source>
</evidence>
<accession>A0AAE3M7Y2</accession>
<dbReference type="Gene3D" id="3.30.70.1290">
    <property type="entry name" value="Transposase IS200-like"/>
    <property type="match status" value="1"/>
</dbReference>
<dbReference type="SMART" id="SM01321">
    <property type="entry name" value="Y1_Tnp"/>
    <property type="match status" value="1"/>
</dbReference>
<comment type="caution">
    <text evidence="2">The sequence shown here is derived from an EMBL/GenBank/DDBJ whole genome shotgun (WGS) entry which is preliminary data.</text>
</comment>
<dbReference type="PANTHER" id="PTHR36966:SF1">
    <property type="entry name" value="REP-ASSOCIATED TYROSINE TRANSPOSASE"/>
    <property type="match status" value="1"/>
</dbReference>
<dbReference type="InterPro" id="IPR036515">
    <property type="entry name" value="Transposase_17_sf"/>
</dbReference>
<reference evidence="2" key="1">
    <citation type="submission" date="2022-10" db="EMBL/GenBank/DDBJ databases">
        <authorList>
            <person name="Yu W.X."/>
        </authorList>
    </citation>
    <scope>NUCLEOTIDE SEQUENCE</scope>
    <source>
        <strain evidence="2">AAT</strain>
    </source>
</reference>
<dbReference type="NCBIfam" id="NF047646">
    <property type="entry name" value="REP_Tyr_transpos"/>
    <property type="match status" value="1"/>
</dbReference>
<evidence type="ECO:0000313" key="2">
    <source>
        <dbReference type="EMBL" id="MCW3788484.1"/>
    </source>
</evidence>
<sequence>MKIYFAIFIRYNNQPHSPMSDKYKIFDNQAAYFVTMTTVGWIDVFTRKNHKMLIVESLKYCQHNKGLEIYGWVLMGSHLHMICSAAEGYALTDILRDFKKHTSKRIVKQIKEEPESRREWMLDLFQKYCEHLKRDQTYKVWQDGNHAEVIYSNQFFDQKLNYIHQNPVEDMIVANAEDYLYSSARNYAELPYLLDVILETQKLVTYN</sequence>
<keyword evidence="3" id="KW-1185">Reference proteome</keyword>
<dbReference type="RefSeq" id="WP_301192043.1">
    <property type="nucleotide sequence ID" value="NZ_JAPDPJ010000054.1"/>
</dbReference>
<dbReference type="AlphaFoldDB" id="A0AAE3M7Y2"/>
<dbReference type="InterPro" id="IPR052715">
    <property type="entry name" value="RAYT_transposase"/>
</dbReference>
<dbReference type="InterPro" id="IPR002686">
    <property type="entry name" value="Transposase_17"/>
</dbReference>